<comment type="caution">
    <text evidence="2">The sequence shown here is derived from an EMBL/GenBank/DDBJ whole genome shotgun (WGS) entry which is preliminary data.</text>
</comment>
<reference evidence="2 3" key="1">
    <citation type="submission" date="2022-06" db="EMBL/GenBank/DDBJ databases">
        <title>Halogeometricum sp. a new haloarchaeum isolate from saline soil.</title>
        <authorList>
            <person name="Strakova D."/>
            <person name="Galisteo C."/>
            <person name="Sanchez-Porro C."/>
            <person name="Ventosa A."/>
        </authorList>
    </citation>
    <scope>NUCLEOTIDE SEQUENCE [LARGE SCALE GENOMIC DNA]</scope>
    <source>
        <strain evidence="2 3">S1BR25-6</strain>
    </source>
</reference>
<dbReference type="Pfam" id="PF04717">
    <property type="entry name" value="Phage_base_V"/>
    <property type="match status" value="1"/>
</dbReference>
<feature type="domain" description="Gp5/Type VI secretion system Vgr protein OB-fold" evidence="1">
    <location>
        <begin position="23"/>
        <end position="95"/>
    </location>
</feature>
<dbReference type="InterPro" id="IPR037026">
    <property type="entry name" value="Vgr_OB-fold_dom_sf"/>
</dbReference>
<dbReference type="InterPro" id="IPR006531">
    <property type="entry name" value="Gp5/Vgr_OB"/>
</dbReference>
<dbReference type="Proteomes" id="UP001257060">
    <property type="component" value="Unassembled WGS sequence"/>
</dbReference>
<dbReference type="SUPFAM" id="SSF69255">
    <property type="entry name" value="gp5 N-terminal domain-like"/>
    <property type="match status" value="1"/>
</dbReference>
<gene>
    <name evidence="2" type="ORF">NDI76_20510</name>
</gene>
<organism evidence="2 3">
    <name type="scientific">Halogeometricum salsisoli</name>
    <dbReference type="NCBI Taxonomy" id="2950536"/>
    <lineage>
        <taxon>Archaea</taxon>
        <taxon>Methanobacteriati</taxon>
        <taxon>Methanobacteriota</taxon>
        <taxon>Stenosarchaea group</taxon>
        <taxon>Halobacteria</taxon>
        <taxon>Halobacteriales</taxon>
        <taxon>Haloferacaceae</taxon>
        <taxon>Halogeometricum</taxon>
    </lineage>
</organism>
<name>A0ABU2GLF5_9EURY</name>
<accession>A0ABU2GLF5</accession>
<dbReference type="RefSeq" id="WP_310926045.1">
    <property type="nucleotide sequence ID" value="NZ_JAMQOP010000005.1"/>
</dbReference>
<protein>
    <submittedName>
        <fullName evidence="2">Phage baseplate assembly protein V</fullName>
    </submittedName>
</protein>
<evidence type="ECO:0000313" key="2">
    <source>
        <dbReference type="EMBL" id="MDS0301123.1"/>
    </source>
</evidence>
<dbReference type="Gene3D" id="2.40.50.230">
    <property type="entry name" value="Gp5 N-terminal domain"/>
    <property type="match status" value="1"/>
</dbReference>
<dbReference type="EMBL" id="JAMQOP010000005">
    <property type="protein sequence ID" value="MDS0301123.1"/>
    <property type="molecule type" value="Genomic_DNA"/>
</dbReference>
<evidence type="ECO:0000259" key="1">
    <source>
        <dbReference type="Pfam" id="PF04717"/>
    </source>
</evidence>
<sequence>MTPRDLFGGEGEERSVVRGVAAAIVTDNVDPESLGRVKVTYPWRDADDESYWARLAVPMAGPDRGTYFLPEVDDEVLVAFEDGDIHYPYVLGALWNGRDKPPEDNASETNDVRVVRSRSGHELVFDDAEGKSRVELTTGGGHRLVLDDAEGAATVELTTTGGHAVTLDDTPGGESITITDKTGSNRVVLDAVSGAVEVSAAATLRVSAPMLEFSGDGNVTVEAGGILTLKGAMVMIN</sequence>
<proteinExistence type="predicted"/>
<keyword evidence="3" id="KW-1185">Reference proteome</keyword>
<dbReference type="SUPFAM" id="SSF69349">
    <property type="entry name" value="Phage fibre proteins"/>
    <property type="match status" value="1"/>
</dbReference>
<evidence type="ECO:0000313" key="3">
    <source>
        <dbReference type="Proteomes" id="UP001257060"/>
    </source>
</evidence>